<sequence length="323" mass="36257">MLTTWDHRYAEAVIEFWNTEAVKDGYKELTPESLDRIFLSSPYFDPENTFLWMDDGQVKGFACGCTGDDLPLGQVAGYLTCIVIAEELQSDEIYSELLKAIENRFRTLGKKQSEVLFFNPMMLPWYIPDTPKHEHNNAPGVPIGIRLHSFLAAQGYIERATECAMYLDLSAFTYLDEMIAKEQKAASEGYAVELFDAAKHHGVAEMLQGFDNPLWQKEITASTEQGTPVVIAVRDDKAAGFAGPVIRQDNGRGYFAGIGVHPDHEGHGLGSVLFFKLCEAFKNIGTDYMSLYTGKDNPALRIYEKAGFRTVKYFAVMRKELSL</sequence>
<protein>
    <submittedName>
        <fullName evidence="4">GNAT family N-acetyltransferase</fullName>
    </submittedName>
</protein>
<dbReference type="Gene3D" id="3.40.630.30">
    <property type="match status" value="2"/>
</dbReference>
<dbReference type="CDD" id="cd04301">
    <property type="entry name" value="NAT_SF"/>
    <property type="match status" value="1"/>
</dbReference>
<dbReference type="EMBL" id="MRTF01000005">
    <property type="protein sequence ID" value="OME92294.1"/>
    <property type="molecule type" value="Genomic_DNA"/>
</dbReference>
<reference evidence="4 5" key="1">
    <citation type="submission" date="2016-11" db="EMBL/GenBank/DDBJ databases">
        <title>Paenibacillus species isolates.</title>
        <authorList>
            <person name="Beno S.M."/>
        </authorList>
    </citation>
    <scope>NUCLEOTIDE SEQUENCE [LARGE SCALE GENOMIC DNA]</scope>
    <source>
        <strain evidence="4 5">FSL F4-0100</strain>
    </source>
</reference>
<accession>A0A1R1B1J7</accession>
<comment type="caution">
    <text evidence="4">The sequence shown here is derived from an EMBL/GenBank/DDBJ whole genome shotgun (WGS) entry which is preliminary data.</text>
</comment>
<dbReference type="AlphaFoldDB" id="A0A1R1B1J7"/>
<dbReference type="Proteomes" id="UP000187074">
    <property type="component" value="Unassembled WGS sequence"/>
</dbReference>
<evidence type="ECO:0000313" key="4">
    <source>
        <dbReference type="EMBL" id="OME92294.1"/>
    </source>
</evidence>
<keyword evidence="2" id="KW-0012">Acyltransferase</keyword>
<keyword evidence="1 4" id="KW-0808">Transferase</keyword>
<organism evidence="4 5">
    <name type="scientific">Paenibacillus lautus</name>
    <name type="common">Bacillus lautus</name>
    <dbReference type="NCBI Taxonomy" id="1401"/>
    <lineage>
        <taxon>Bacteria</taxon>
        <taxon>Bacillati</taxon>
        <taxon>Bacillota</taxon>
        <taxon>Bacilli</taxon>
        <taxon>Bacillales</taxon>
        <taxon>Paenibacillaceae</taxon>
        <taxon>Paenibacillus</taxon>
    </lineage>
</organism>
<dbReference type="Pfam" id="PF00583">
    <property type="entry name" value="Acetyltransf_1"/>
    <property type="match status" value="1"/>
</dbReference>
<dbReference type="InterPro" id="IPR016181">
    <property type="entry name" value="Acyl_CoA_acyltransferase"/>
</dbReference>
<dbReference type="OrthoDB" id="1884663at2"/>
<dbReference type="STRING" id="1401.BK123_16965"/>
<evidence type="ECO:0000256" key="2">
    <source>
        <dbReference type="ARBA" id="ARBA00023315"/>
    </source>
</evidence>
<proteinExistence type="predicted"/>
<evidence type="ECO:0000259" key="3">
    <source>
        <dbReference type="PROSITE" id="PS51186"/>
    </source>
</evidence>
<dbReference type="GO" id="GO:0016747">
    <property type="term" value="F:acyltransferase activity, transferring groups other than amino-acyl groups"/>
    <property type="evidence" value="ECO:0007669"/>
    <property type="project" value="InterPro"/>
</dbReference>
<dbReference type="RefSeq" id="WP_076323547.1">
    <property type="nucleotide sequence ID" value="NZ_MRTF01000005.1"/>
</dbReference>
<name>A0A1R1B1J7_PAELA</name>
<dbReference type="PROSITE" id="PS51186">
    <property type="entry name" value="GNAT"/>
    <property type="match status" value="2"/>
</dbReference>
<gene>
    <name evidence="4" type="ORF">BK123_16965</name>
</gene>
<feature type="domain" description="N-acetyltransferase" evidence="3">
    <location>
        <begin position="1"/>
        <end position="179"/>
    </location>
</feature>
<feature type="domain" description="N-acetyltransferase" evidence="3">
    <location>
        <begin position="190"/>
        <end position="323"/>
    </location>
</feature>
<evidence type="ECO:0000256" key="1">
    <source>
        <dbReference type="ARBA" id="ARBA00022679"/>
    </source>
</evidence>
<dbReference type="SUPFAM" id="SSF55729">
    <property type="entry name" value="Acyl-CoA N-acyltransferases (Nat)"/>
    <property type="match status" value="1"/>
</dbReference>
<evidence type="ECO:0000313" key="5">
    <source>
        <dbReference type="Proteomes" id="UP000187074"/>
    </source>
</evidence>
<dbReference type="InterPro" id="IPR000182">
    <property type="entry name" value="GNAT_dom"/>
</dbReference>
<dbReference type="InterPro" id="IPR050680">
    <property type="entry name" value="YpeA/RimI_acetyltransf"/>
</dbReference>
<dbReference type="PANTHER" id="PTHR43420">
    <property type="entry name" value="ACETYLTRANSFERASE"/>
    <property type="match status" value="1"/>
</dbReference>